<dbReference type="PANTHER" id="PTHR11909">
    <property type="entry name" value="CASEIN KINASE-RELATED"/>
    <property type="match status" value="1"/>
</dbReference>
<feature type="region of interest" description="Disordered" evidence="1">
    <location>
        <begin position="162"/>
        <end position="183"/>
    </location>
</feature>
<keyword evidence="4" id="KW-1185">Reference proteome</keyword>
<dbReference type="InterPro" id="IPR050235">
    <property type="entry name" value="CK1_Ser-Thr_kinase"/>
</dbReference>
<name>A0ABD2LI38_9BILA</name>
<accession>A0ABD2LI38</accession>
<organism evidence="3 4">
    <name type="scientific">Heterodera trifolii</name>
    <dbReference type="NCBI Taxonomy" id="157864"/>
    <lineage>
        <taxon>Eukaryota</taxon>
        <taxon>Metazoa</taxon>
        <taxon>Ecdysozoa</taxon>
        <taxon>Nematoda</taxon>
        <taxon>Chromadorea</taxon>
        <taxon>Rhabditida</taxon>
        <taxon>Tylenchina</taxon>
        <taxon>Tylenchomorpha</taxon>
        <taxon>Tylenchoidea</taxon>
        <taxon>Heteroderidae</taxon>
        <taxon>Heteroderinae</taxon>
        <taxon>Heterodera</taxon>
    </lineage>
</organism>
<dbReference type="InterPro" id="IPR011009">
    <property type="entry name" value="Kinase-like_dom_sf"/>
</dbReference>
<dbReference type="InterPro" id="IPR000719">
    <property type="entry name" value="Prot_kinase_dom"/>
</dbReference>
<feature type="region of interest" description="Disordered" evidence="1">
    <location>
        <begin position="1"/>
        <end position="24"/>
    </location>
</feature>
<evidence type="ECO:0000313" key="3">
    <source>
        <dbReference type="EMBL" id="KAL3114856.1"/>
    </source>
</evidence>
<evidence type="ECO:0000256" key="1">
    <source>
        <dbReference type="SAM" id="MobiDB-lite"/>
    </source>
</evidence>
<dbReference type="EMBL" id="JBICBT010000407">
    <property type="protein sequence ID" value="KAL3114856.1"/>
    <property type="molecule type" value="Genomic_DNA"/>
</dbReference>
<evidence type="ECO:0000313" key="4">
    <source>
        <dbReference type="Proteomes" id="UP001620626"/>
    </source>
</evidence>
<sequence>MPDKRAEDDDAVSQSPGTVSAERKDSYDLVSLSAGTRAEIMRKVSTVRVGKGSEHFCRCFDECRDVQRDTQSGELVTFNYVVMSLIGRGLFDLLSKAGDVFSPGTAIGVSLQLLDALKALHKVGYLHLDVKPENATIGRAETNERRRIFLINFGQARRYISQSDASGENDQRRTSAGHQCTHPSHAHARADYCRADDIESWFYTLVDMYTGKLPWTHVTSERHVSATTGRACTAEEMSANILLIGVVRFQLKSAP</sequence>
<feature type="compositionally biased region" description="Polar residues" evidence="1">
    <location>
        <begin position="162"/>
        <end position="182"/>
    </location>
</feature>
<comment type="caution">
    <text evidence="3">The sequence shown here is derived from an EMBL/GenBank/DDBJ whole genome shotgun (WGS) entry which is preliminary data.</text>
</comment>
<dbReference type="SUPFAM" id="SSF56112">
    <property type="entry name" value="Protein kinase-like (PK-like)"/>
    <property type="match status" value="1"/>
</dbReference>
<gene>
    <name evidence="3" type="ORF">niasHT_014670</name>
</gene>
<proteinExistence type="predicted"/>
<dbReference type="Gene3D" id="1.10.510.10">
    <property type="entry name" value="Transferase(Phosphotransferase) domain 1"/>
    <property type="match status" value="1"/>
</dbReference>
<reference evidence="3 4" key="1">
    <citation type="submission" date="2024-10" db="EMBL/GenBank/DDBJ databases">
        <authorList>
            <person name="Kim D."/>
        </authorList>
    </citation>
    <scope>NUCLEOTIDE SEQUENCE [LARGE SCALE GENOMIC DNA]</scope>
    <source>
        <strain evidence="3">BH-2024</strain>
    </source>
</reference>
<evidence type="ECO:0000259" key="2">
    <source>
        <dbReference type="PROSITE" id="PS50011"/>
    </source>
</evidence>
<dbReference type="PROSITE" id="PS50011">
    <property type="entry name" value="PROTEIN_KINASE_DOM"/>
    <property type="match status" value="1"/>
</dbReference>
<dbReference type="SMART" id="SM00220">
    <property type="entry name" value="S_TKc"/>
    <property type="match status" value="1"/>
</dbReference>
<feature type="domain" description="Protein kinase" evidence="2">
    <location>
        <begin position="1"/>
        <end position="255"/>
    </location>
</feature>
<dbReference type="AlphaFoldDB" id="A0ABD2LI38"/>
<dbReference type="Proteomes" id="UP001620626">
    <property type="component" value="Unassembled WGS sequence"/>
</dbReference>
<dbReference type="Pfam" id="PF00069">
    <property type="entry name" value="Pkinase"/>
    <property type="match status" value="1"/>
</dbReference>
<protein>
    <recommendedName>
        <fullName evidence="2">Protein kinase domain-containing protein</fullName>
    </recommendedName>
</protein>